<sequence length="262" mass="29327">MDRLRFRSFASGSNGNCFFIGNSFEGILIDAGIGIRTIRKELKSIGLDFPNILGVFITHDHFDHVKAIPPLKEKYNVPVFATSVIHQRLGHDAIPERQIIQKNVPMQLKNITVTAFEISHDGTDNVGYTVEYQGKRFTLLTDLGYICKNAANHISKADYLVIEANYDEEMLEKGSYPALLKERIRGNRGHLSNSAAGNYLAENMPPSLKYIYLCHLSNANNLPELAYCTVSDLLAERGFVVGRDVELVTLDRTSPSGLYIFD</sequence>
<dbReference type="InterPro" id="IPR052533">
    <property type="entry name" value="WalJ/YycJ-like"/>
</dbReference>
<dbReference type="Pfam" id="PF12706">
    <property type="entry name" value="Lactamase_B_2"/>
    <property type="match status" value="1"/>
</dbReference>
<dbReference type="Gene3D" id="3.60.15.10">
    <property type="entry name" value="Ribonuclease Z/Hydroxyacylglutathione hydrolase-like"/>
    <property type="match status" value="1"/>
</dbReference>
<gene>
    <name evidence="2" type="ORF">FHX64_002740</name>
</gene>
<dbReference type="Proteomes" id="UP000544222">
    <property type="component" value="Unassembled WGS sequence"/>
</dbReference>
<dbReference type="EMBL" id="JACHYB010000002">
    <property type="protein sequence ID" value="MBB3188542.1"/>
    <property type="molecule type" value="Genomic_DNA"/>
</dbReference>
<reference evidence="2 3" key="1">
    <citation type="submission" date="2020-08" db="EMBL/GenBank/DDBJ databases">
        <title>Genomic Encyclopedia of Type Strains, Phase IV (KMG-IV): sequencing the most valuable type-strain genomes for metagenomic binning, comparative biology and taxonomic classification.</title>
        <authorList>
            <person name="Goeker M."/>
        </authorList>
    </citation>
    <scope>NUCLEOTIDE SEQUENCE [LARGE SCALE GENOMIC DNA]</scope>
    <source>
        <strain evidence="2 3">DSM 27471</strain>
    </source>
</reference>
<dbReference type="AlphaFoldDB" id="A0A7W5DT25"/>
<dbReference type="PANTHER" id="PTHR47619">
    <property type="entry name" value="METALLO-HYDROLASE YYCJ-RELATED"/>
    <property type="match status" value="1"/>
</dbReference>
<proteinExistence type="predicted"/>
<dbReference type="RefSeq" id="WP_183414295.1">
    <property type="nucleotide sequence ID" value="NZ_JACHYB010000002.1"/>
</dbReference>
<evidence type="ECO:0000313" key="2">
    <source>
        <dbReference type="EMBL" id="MBB3188542.1"/>
    </source>
</evidence>
<protein>
    <submittedName>
        <fullName evidence="2">Phosphoribosyl 1,2-cyclic phosphodiesterase</fullName>
    </submittedName>
</protein>
<comment type="caution">
    <text evidence="2">The sequence shown here is derived from an EMBL/GenBank/DDBJ whole genome shotgun (WGS) entry which is preliminary data.</text>
</comment>
<evidence type="ECO:0000313" key="3">
    <source>
        <dbReference type="Proteomes" id="UP000544222"/>
    </source>
</evidence>
<dbReference type="InterPro" id="IPR001279">
    <property type="entry name" value="Metallo-B-lactamas"/>
</dbReference>
<dbReference type="SUPFAM" id="SSF56281">
    <property type="entry name" value="Metallo-hydrolase/oxidoreductase"/>
    <property type="match status" value="1"/>
</dbReference>
<accession>A0A7W5DT25</accession>
<evidence type="ECO:0000259" key="1">
    <source>
        <dbReference type="SMART" id="SM00849"/>
    </source>
</evidence>
<organism evidence="2 3">
    <name type="scientific">Microbacter margulisiae</name>
    <dbReference type="NCBI Taxonomy" id="1350067"/>
    <lineage>
        <taxon>Bacteria</taxon>
        <taxon>Pseudomonadati</taxon>
        <taxon>Bacteroidota</taxon>
        <taxon>Bacteroidia</taxon>
        <taxon>Bacteroidales</taxon>
        <taxon>Porphyromonadaceae</taxon>
        <taxon>Microbacter</taxon>
    </lineage>
</organism>
<name>A0A7W5DT25_9PORP</name>
<dbReference type="InterPro" id="IPR036866">
    <property type="entry name" value="RibonucZ/Hydroxyglut_hydro"/>
</dbReference>
<dbReference type="SMART" id="SM00849">
    <property type="entry name" value="Lactamase_B"/>
    <property type="match status" value="1"/>
</dbReference>
<feature type="domain" description="Metallo-beta-lactamase" evidence="1">
    <location>
        <begin position="14"/>
        <end position="190"/>
    </location>
</feature>
<keyword evidence="3" id="KW-1185">Reference proteome</keyword>
<dbReference type="PANTHER" id="PTHR47619:SF1">
    <property type="entry name" value="EXODEOXYRIBONUCLEASE WALJ"/>
    <property type="match status" value="1"/>
</dbReference>